<reference evidence="2 3" key="1">
    <citation type="submission" date="2020-03" db="EMBL/GenBank/DDBJ databases">
        <title>Sequencing the genomes of 1000 actinobacteria strains.</title>
        <authorList>
            <person name="Klenk H.-P."/>
        </authorList>
    </citation>
    <scope>NUCLEOTIDE SEQUENCE [LARGE SCALE GENOMIC DNA]</scope>
    <source>
        <strain evidence="2 3">DSM 44556</strain>
    </source>
</reference>
<proteinExistence type="predicted"/>
<evidence type="ECO:0000313" key="2">
    <source>
        <dbReference type="EMBL" id="NIH96266.1"/>
    </source>
</evidence>
<evidence type="ECO:0000313" key="3">
    <source>
        <dbReference type="Proteomes" id="UP000547444"/>
    </source>
</evidence>
<sequence length="126" mass="13103">MTVFLDRDDVLCAAAAALGDVPEVADYGLLDAAVARPSATVFGLDAYPSLPTKAAALLHSLARNHALVDGNKRTAWAAAWTFLTINGLELSPTYDVDAAERLMLDVATGAQGSIDEIASALQGFAI</sequence>
<feature type="domain" description="Fido" evidence="1">
    <location>
        <begin position="5"/>
        <end position="126"/>
    </location>
</feature>
<dbReference type="InterPro" id="IPR053737">
    <property type="entry name" value="Type_II_TA_Toxin"/>
</dbReference>
<dbReference type="Pfam" id="PF02661">
    <property type="entry name" value="Fic"/>
    <property type="match status" value="1"/>
</dbReference>
<dbReference type="PROSITE" id="PS51459">
    <property type="entry name" value="FIDO"/>
    <property type="match status" value="1"/>
</dbReference>
<dbReference type="RefSeq" id="WP_167159822.1">
    <property type="nucleotide sequence ID" value="NZ_JAANOW010000001.1"/>
</dbReference>
<protein>
    <submittedName>
        <fullName evidence="2">Death-on-curing protein</fullName>
    </submittedName>
</protein>
<evidence type="ECO:0000259" key="1">
    <source>
        <dbReference type="PROSITE" id="PS51459"/>
    </source>
</evidence>
<dbReference type="Gene3D" id="1.20.120.1870">
    <property type="entry name" value="Fic/DOC protein, Fido domain"/>
    <property type="match status" value="1"/>
</dbReference>
<dbReference type="EMBL" id="JAANOW010000001">
    <property type="protein sequence ID" value="NIH96266.1"/>
    <property type="molecule type" value="Genomic_DNA"/>
</dbReference>
<organism evidence="2 3">
    <name type="scientific">Mycolicibacterium fluoranthenivorans</name>
    <dbReference type="NCBI Taxonomy" id="258505"/>
    <lineage>
        <taxon>Bacteria</taxon>
        <taxon>Bacillati</taxon>
        <taxon>Actinomycetota</taxon>
        <taxon>Actinomycetes</taxon>
        <taxon>Mycobacteriales</taxon>
        <taxon>Mycobacteriaceae</taxon>
        <taxon>Mycolicibacterium</taxon>
    </lineage>
</organism>
<dbReference type="AlphaFoldDB" id="A0A7X5ZDM6"/>
<dbReference type="PANTHER" id="PTHR39426">
    <property type="entry name" value="HOMOLOGY TO DEATH-ON-CURING PROTEIN OF PHAGE P1"/>
    <property type="match status" value="1"/>
</dbReference>
<comment type="caution">
    <text evidence="2">The sequence shown here is derived from an EMBL/GenBank/DDBJ whole genome shotgun (WGS) entry which is preliminary data.</text>
</comment>
<gene>
    <name evidence="2" type="ORF">FHU31_003222</name>
</gene>
<dbReference type="NCBIfam" id="TIGR01550">
    <property type="entry name" value="DOC_P1"/>
    <property type="match status" value="1"/>
</dbReference>
<dbReference type="InterPro" id="IPR003812">
    <property type="entry name" value="Fido"/>
</dbReference>
<dbReference type="GO" id="GO:0016301">
    <property type="term" value="F:kinase activity"/>
    <property type="evidence" value="ECO:0007669"/>
    <property type="project" value="InterPro"/>
</dbReference>
<dbReference type="PANTHER" id="PTHR39426:SF1">
    <property type="entry name" value="HOMOLOGY TO DEATH-ON-CURING PROTEIN OF PHAGE P1"/>
    <property type="match status" value="1"/>
</dbReference>
<keyword evidence="3" id="KW-1185">Reference proteome</keyword>
<name>A0A7X5ZDM6_9MYCO</name>
<accession>A0A7X5ZDM6</accession>
<dbReference type="InterPro" id="IPR006440">
    <property type="entry name" value="Doc"/>
</dbReference>
<dbReference type="Proteomes" id="UP000547444">
    <property type="component" value="Unassembled WGS sequence"/>
</dbReference>